<feature type="compositionally biased region" description="Low complexity" evidence="1">
    <location>
        <begin position="35"/>
        <end position="45"/>
    </location>
</feature>
<feature type="compositionally biased region" description="Basic and acidic residues" evidence="1">
    <location>
        <begin position="58"/>
        <end position="73"/>
    </location>
</feature>
<dbReference type="Proteomes" id="UP000299102">
    <property type="component" value="Unassembled WGS sequence"/>
</dbReference>
<proteinExistence type="predicted"/>
<name>A0A4C1WFY0_EUMVA</name>
<feature type="region of interest" description="Disordered" evidence="1">
    <location>
        <begin position="1"/>
        <end position="89"/>
    </location>
</feature>
<dbReference type="AlphaFoldDB" id="A0A4C1WFY0"/>
<organism evidence="2 3">
    <name type="scientific">Eumeta variegata</name>
    <name type="common">Bagworm moth</name>
    <name type="synonym">Eumeta japonica</name>
    <dbReference type="NCBI Taxonomy" id="151549"/>
    <lineage>
        <taxon>Eukaryota</taxon>
        <taxon>Metazoa</taxon>
        <taxon>Ecdysozoa</taxon>
        <taxon>Arthropoda</taxon>
        <taxon>Hexapoda</taxon>
        <taxon>Insecta</taxon>
        <taxon>Pterygota</taxon>
        <taxon>Neoptera</taxon>
        <taxon>Endopterygota</taxon>
        <taxon>Lepidoptera</taxon>
        <taxon>Glossata</taxon>
        <taxon>Ditrysia</taxon>
        <taxon>Tineoidea</taxon>
        <taxon>Psychidae</taxon>
        <taxon>Oiketicinae</taxon>
        <taxon>Eumeta</taxon>
    </lineage>
</organism>
<protein>
    <submittedName>
        <fullName evidence="2">Uncharacterized protein</fullName>
    </submittedName>
</protein>
<gene>
    <name evidence="2" type="ORF">EVAR_102242_1</name>
</gene>
<evidence type="ECO:0000313" key="3">
    <source>
        <dbReference type="Proteomes" id="UP000299102"/>
    </source>
</evidence>
<keyword evidence="3" id="KW-1185">Reference proteome</keyword>
<evidence type="ECO:0000256" key="1">
    <source>
        <dbReference type="SAM" id="MobiDB-lite"/>
    </source>
</evidence>
<accession>A0A4C1WFY0</accession>
<sequence>MNVTGRRGRPPAVRTPSQSPPGRNYTFGILLQSTARNRAGPLDAAAARRRRTPQRGDGGARDACVDSSERPREGGSPAAAQSVDVRPFR</sequence>
<comment type="caution">
    <text evidence="2">The sequence shown here is derived from an EMBL/GenBank/DDBJ whole genome shotgun (WGS) entry which is preliminary data.</text>
</comment>
<evidence type="ECO:0000313" key="2">
    <source>
        <dbReference type="EMBL" id="GBP49299.1"/>
    </source>
</evidence>
<reference evidence="2 3" key="1">
    <citation type="journal article" date="2019" name="Commun. Biol.">
        <title>The bagworm genome reveals a unique fibroin gene that provides high tensile strength.</title>
        <authorList>
            <person name="Kono N."/>
            <person name="Nakamura H."/>
            <person name="Ohtoshi R."/>
            <person name="Tomita M."/>
            <person name="Numata K."/>
            <person name="Arakawa K."/>
        </authorList>
    </citation>
    <scope>NUCLEOTIDE SEQUENCE [LARGE SCALE GENOMIC DNA]</scope>
</reference>
<dbReference type="EMBL" id="BGZK01000541">
    <property type="protein sequence ID" value="GBP49299.1"/>
    <property type="molecule type" value="Genomic_DNA"/>
</dbReference>